<dbReference type="AlphaFoldDB" id="F4LNY1"/>
<evidence type="ECO:0000256" key="1">
    <source>
        <dbReference type="SAM" id="SignalP"/>
    </source>
</evidence>
<dbReference type="KEGG" id="tbe:Trebr_2554"/>
<evidence type="ECO:0000259" key="2">
    <source>
        <dbReference type="Pfam" id="PF12103"/>
    </source>
</evidence>
<protein>
    <submittedName>
        <fullName evidence="3">Outer membrane protein</fullName>
    </submittedName>
</protein>
<feature type="domain" description="Surface lipoprotein of Spirochaetales order" evidence="2">
    <location>
        <begin position="45"/>
        <end position="224"/>
    </location>
</feature>
<sequence length="242" mass="26407">MKKVLITALAAAVFFTAGCKSATLKTDSELPIFGTDAEKTSAGGKKICIPYADVTGYYGYVSSGSLPDEVANGKNIRYLYLWLPFTVPELGVRMASPAVGIPAEKDFVENTWETDAQNNRLYFDPWIRLERAVDIIDLEDIPSRINSTKWLTYGTNDDNPEMPANPAGKKYNSLLRISNDPRNPAKALIRGLYRIGFTCYKTGDVQGSFIVQVGAPVKLAGAVMVKEKTSLLPAIQAAESAE</sequence>
<organism evidence="3 4">
    <name type="scientific">Treponema brennaborense (strain DSM 12168 / CIP 105900 / DD5/3)</name>
    <dbReference type="NCBI Taxonomy" id="906968"/>
    <lineage>
        <taxon>Bacteria</taxon>
        <taxon>Pseudomonadati</taxon>
        <taxon>Spirochaetota</taxon>
        <taxon>Spirochaetia</taxon>
        <taxon>Spirochaetales</taxon>
        <taxon>Treponemataceae</taxon>
        <taxon>Treponema</taxon>
    </lineage>
</organism>
<dbReference type="InterPro" id="IPR021962">
    <property type="entry name" value="Lipl32"/>
</dbReference>
<feature type="chain" id="PRO_5003317871" evidence="1">
    <location>
        <begin position="23"/>
        <end position="242"/>
    </location>
</feature>
<feature type="signal peptide" evidence="1">
    <location>
        <begin position="1"/>
        <end position="22"/>
    </location>
</feature>
<keyword evidence="1" id="KW-0732">Signal</keyword>
<dbReference type="PROSITE" id="PS51257">
    <property type="entry name" value="PROKAR_LIPOPROTEIN"/>
    <property type="match status" value="1"/>
</dbReference>
<reference evidence="4" key="1">
    <citation type="submission" date="2011-04" db="EMBL/GenBank/DDBJ databases">
        <title>The complete genome of Treponema brennaborense DSM 12168.</title>
        <authorList>
            <person name="Lucas S."/>
            <person name="Han J."/>
            <person name="Lapidus A."/>
            <person name="Bruce D."/>
            <person name="Goodwin L."/>
            <person name="Pitluck S."/>
            <person name="Peters L."/>
            <person name="Kyrpides N."/>
            <person name="Mavromatis K."/>
            <person name="Ivanova N."/>
            <person name="Mikhailova N."/>
            <person name="Pagani I."/>
            <person name="Teshima H."/>
            <person name="Detter J.C."/>
            <person name="Tapia R."/>
            <person name="Han C."/>
            <person name="Land M."/>
            <person name="Hauser L."/>
            <person name="Markowitz V."/>
            <person name="Cheng J.-F."/>
            <person name="Hugenholtz P."/>
            <person name="Woyke T."/>
            <person name="Wu D."/>
            <person name="Gronow S."/>
            <person name="Wellnitz S."/>
            <person name="Brambilla E."/>
            <person name="Klenk H.-P."/>
            <person name="Eisen J.A."/>
        </authorList>
    </citation>
    <scope>NUCLEOTIDE SEQUENCE [LARGE SCALE GENOMIC DNA]</scope>
    <source>
        <strain evidence="4">DSM 12168 / CIP 105900 / DD5/3</strain>
    </source>
</reference>
<dbReference type="EMBL" id="CP002696">
    <property type="protein sequence ID" value="AEE17958.1"/>
    <property type="molecule type" value="Genomic_DNA"/>
</dbReference>
<dbReference type="Pfam" id="PF12103">
    <property type="entry name" value="Lipl32"/>
    <property type="match status" value="1"/>
</dbReference>
<proteinExistence type="predicted"/>
<dbReference type="STRING" id="906968.Trebr_2554"/>
<dbReference type="Proteomes" id="UP000006546">
    <property type="component" value="Chromosome"/>
</dbReference>
<keyword evidence="4" id="KW-1185">Reference proteome</keyword>
<dbReference type="HOGENOM" id="CLU_1228707_0_0_12"/>
<evidence type="ECO:0000313" key="3">
    <source>
        <dbReference type="EMBL" id="AEE17958.1"/>
    </source>
</evidence>
<dbReference type="eggNOG" id="ENOG502Z81K">
    <property type="taxonomic scope" value="Bacteria"/>
</dbReference>
<gene>
    <name evidence="3" type="ordered locus">Trebr_2554</name>
</gene>
<dbReference type="OrthoDB" id="1122918at2"/>
<accession>F4LNY1</accession>
<dbReference type="RefSeq" id="WP_013759659.1">
    <property type="nucleotide sequence ID" value="NC_015500.1"/>
</dbReference>
<evidence type="ECO:0000313" key="4">
    <source>
        <dbReference type="Proteomes" id="UP000006546"/>
    </source>
</evidence>
<name>F4LNY1_TREBD</name>